<evidence type="ECO:0000256" key="11">
    <source>
        <dbReference type="ARBA" id="ARBA00048988"/>
    </source>
</evidence>
<dbReference type="PROSITE" id="PS51198">
    <property type="entry name" value="UVRD_HELICASE_ATP_BIND"/>
    <property type="match status" value="1"/>
</dbReference>
<dbReference type="PANTHER" id="PTHR11070:SF2">
    <property type="entry name" value="ATP-DEPENDENT DNA HELICASE SRS2"/>
    <property type="match status" value="1"/>
</dbReference>
<dbReference type="InterPro" id="IPR014017">
    <property type="entry name" value="DNA_helicase_UvrD-like_C"/>
</dbReference>
<proteinExistence type="inferred from homology"/>
<evidence type="ECO:0000256" key="8">
    <source>
        <dbReference type="ARBA" id="ARBA00034617"/>
    </source>
</evidence>
<dbReference type="AlphaFoldDB" id="A0A450UGS1"/>
<keyword evidence="2 12" id="KW-0547">Nucleotide-binding</keyword>
<reference evidence="15" key="1">
    <citation type="submission" date="2019-02" db="EMBL/GenBank/DDBJ databases">
        <authorList>
            <person name="Gruber-Vodicka R. H."/>
            <person name="Seah K. B. B."/>
        </authorList>
    </citation>
    <scope>NUCLEOTIDE SEQUENCE</scope>
    <source>
        <strain evidence="15">BECK_M7</strain>
    </source>
</reference>
<dbReference type="InterPro" id="IPR014016">
    <property type="entry name" value="UvrD-like_ATP-bd"/>
</dbReference>
<keyword evidence="7" id="KW-0413">Isomerase</keyword>
<evidence type="ECO:0000256" key="7">
    <source>
        <dbReference type="ARBA" id="ARBA00023235"/>
    </source>
</evidence>
<evidence type="ECO:0000259" key="14">
    <source>
        <dbReference type="PROSITE" id="PS51217"/>
    </source>
</evidence>
<dbReference type="SUPFAM" id="SSF52540">
    <property type="entry name" value="P-loop containing nucleoside triphosphate hydrolases"/>
    <property type="match status" value="1"/>
</dbReference>
<dbReference type="PANTHER" id="PTHR11070">
    <property type="entry name" value="UVRD / RECB / PCRA DNA HELICASE FAMILY MEMBER"/>
    <property type="match status" value="1"/>
</dbReference>
<evidence type="ECO:0000256" key="1">
    <source>
        <dbReference type="ARBA" id="ARBA00009922"/>
    </source>
</evidence>
<keyword evidence="5 12" id="KW-0067">ATP-binding</keyword>
<organism evidence="15">
    <name type="scientific">Candidatus Kentrum sp. LFY</name>
    <dbReference type="NCBI Taxonomy" id="2126342"/>
    <lineage>
        <taxon>Bacteria</taxon>
        <taxon>Pseudomonadati</taxon>
        <taxon>Pseudomonadota</taxon>
        <taxon>Gammaproteobacteria</taxon>
        <taxon>Candidatus Kentrum</taxon>
    </lineage>
</organism>
<dbReference type="GO" id="GO:0005524">
    <property type="term" value="F:ATP binding"/>
    <property type="evidence" value="ECO:0007669"/>
    <property type="project" value="UniProtKB-UniRule"/>
</dbReference>
<comment type="similarity">
    <text evidence="1">Belongs to the helicase family. UvrD subfamily.</text>
</comment>
<keyword evidence="4 12" id="KW-0347">Helicase</keyword>
<dbReference type="GO" id="GO:0016887">
    <property type="term" value="F:ATP hydrolysis activity"/>
    <property type="evidence" value="ECO:0007669"/>
    <property type="project" value="RHEA"/>
</dbReference>
<evidence type="ECO:0000313" key="15">
    <source>
        <dbReference type="EMBL" id="VFJ91730.1"/>
    </source>
</evidence>
<dbReference type="CDD" id="cd17932">
    <property type="entry name" value="DEXQc_UvrD"/>
    <property type="match status" value="1"/>
</dbReference>
<dbReference type="PROSITE" id="PS51217">
    <property type="entry name" value="UVRD_HELICASE_CTER"/>
    <property type="match status" value="1"/>
</dbReference>
<dbReference type="GO" id="GO:0000725">
    <property type="term" value="P:recombinational repair"/>
    <property type="evidence" value="ECO:0007669"/>
    <property type="project" value="TreeGrafter"/>
</dbReference>
<dbReference type="Gene3D" id="3.40.50.300">
    <property type="entry name" value="P-loop containing nucleotide triphosphate hydrolases"/>
    <property type="match status" value="2"/>
</dbReference>
<evidence type="ECO:0000256" key="6">
    <source>
        <dbReference type="ARBA" id="ARBA00023125"/>
    </source>
</evidence>
<evidence type="ECO:0000256" key="12">
    <source>
        <dbReference type="PROSITE-ProRule" id="PRU00560"/>
    </source>
</evidence>
<dbReference type="Pfam" id="PF00580">
    <property type="entry name" value="UvrD-helicase"/>
    <property type="match status" value="1"/>
</dbReference>
<dbReference type="InterPro" id="IPR027417">
    <property type="entry name" value="P-loop_NTPase"/>
</dbReference>
<dbReference type="Gene3D" id="1.10.10.160">
    <property type="match status" value="1"/>
</dbReference>
<comment type="catalytic activity">
    <reaction evidence="11">
        <text>ATP + H2O = ADP + phosphate + H(+)</text>
        <dbReference type="Rhea" id="RHEA:13065"/>
        <dbReference type="ChEBI" id="CHEBI:15377"/>
        <dbReference type="ChEBI" id="CHEBI:15378"/>
        <dbReference type="ChEBI" id="CHEBI:30616"/>
        <dbReference type="ChEBI" id="CHEBI:43474"/>
        <dbReference type="ChEBI" id="CHEBI:456216"/>
        <dbReference type="EC" id="5.6.2.4"/>
    </reaction>
</comment>
<gene>
    <name evidence="15" type="ORF">BECKLFY1418B_GA0070995_102826</name>
</gene>
<dbReference type="Pfam" id="PF13361">
    <property type="entry name" value="UvrD_C"/>
    <property type="match status" value="1"/>
</dbReference>
<evidence type="ECO:0000256" key="4">
    <source>
        <dbReference type="ARBA" id="ARBA00022806"/>
    </source>
</evidence>
<dbReference type="GO" id="GO:0043138">
    <property type="term" value="F:3'-5' DNA helicase activity"/>
    <property type="evidence" value="ECO:0007669"/>
    <property type="project" value="UniProtKB-EC"/>
</dbReference>
<evidence type="ECO:0000256" key="2">
    <source>
        <dbReference type="ARBA" id="ARBA00022741"/>
    </source>
</evidence>
<dbReference type="InterPro" id="IPR000212">
    <property type="entry name" value="DNA_helicase_UvrD/REP"/>
</dbReference>
<dbReference type="EMBL" id="CAADFF010000028">
    <property type="protein sequence ID" value="VFJ91730.1"/>
    <property type="molecule type" value="Genomic_DNA"/>
</dbReference>
<evidence type="ECO:0000256" key="9">
    <source>
        <dbReference type="ARBA" id="ARBA00034808"/>
    </source>
</evidence>
<dbReference type="InterPro" id="IPR013986">
    <property type="entry name" value="DExx_box_DNA_helicase_dom_sf"/>
</dbReference>
<dbReference type="EC" id="5.6.2.4" evidence="9"/>
<keyword evidence="3 12" id="KW-0378">Hydrolase</keyword>
<protein>
    <recommendedName>
        <fullName evidence="9">DNA 3'-5' helicase</fullName>
        <ecNumber evidence="9">5.6.2.4</ecNumber>
    </recommendedName>
    <alternativeName>
        <fullName evidence="10">DNA 3'-5' helicase II</fullName>
    </alternativeName>
</protein>
<evidence type="ECO:0000259" key="13">
    <source>
        <dbReference type="PROSITE" id="PS51198"/>
    </source>
</evidence>
<feature type="domain" description="UvrD-like helicase ATP-binding" evidence="13">
    <location>
        <begin position="1"/>
        <end position="288"/>
    </location>
</feature>
<sequence length="621" mass="71602">MKLTQKQRQIIQHGDGALLVVAGPGSGKTRVLTERVRRLLTEADGHFRVLALTFTNKAANEMRERLEAFPDIDQRAFIGTLHSFCADALGNSGKPVGILEEPNLFERLQDRKLVLRQAMEADPELIHQLKLKGDARSQDKALWGWLEAISDKKRNLLLPDAISNETEGGRLFRKLYLAYDEELRASNAIDYDDLLLLTYRLFTERPKIAGFYRRLYRYIYIDEAQDLNEAQYRLIRALCGPEYRNVMVVGDPKQAIFQWNGAHPKYLDLFERDFSAEKVTLNENFRSSRAVIEIARRLDPNYEIEGEYPIAGKIDLLRGKDEEEEAQRVIEYLESLMATGHPDIEGEITPERCALLGRNRYVFGAVEKLLKEKGWPYYKQLSTQHESESGLLQDFELCLRLLSNPEDRLHLGVLLTRWKIDDHELLDNADIDCAMLITVLEKKPRNDHQRIVLDAIRQMGFDETEPHLLNGLDRLEKYANQQEEENERAIILQDIERWRKDWDLFLRSRSGGEHGLRAFLGHIALGGTQQPKGDGLALLTVHSAKGLEFDVVVVMGMMEGVFPDYRAMMGQALEEERRNLFVAVTRSRRLLCFSYARHRVMPWGAPKEQEPSRFLEKLELA</sequence>
<comment type="catalytic activity">
    <reaction evidence="8">
        <text>Couples ATP hydrolysis with the unwinding of duplex DNA by translocating in the 3'-5' direction.</text>
        <dbReference type="EC" id="5.6.2.4"/>
    </reaction>
</comment>
<evidence type="ECO:0000256" key="10">
    <source>
        <dbReference type="ARBA" id="ARBA00034923"/>
    </source>
</evidence>
<keyword evidence="6" id="KW-0238">DNA-binding</keyword>
<evidence type="ECO:0000256" key="5">
    <source>
        <dbReference type="ARBA" id="ARBA00022840"/>
    </source>
</evidence>
<evidence type="ECO:0000256" key="3">
    <source>
        <dbReference type="ARBA" id="ARBA00022801"/>
    </source>
</evidence>
<feature type="domain" description="UvrD-like helicase C-terminal" evidence="14">
    <location>
        <begin position="283"/>
        <end position="546"/>
    </location>
</feature>
<name>A0A450UGS1_9GAMM</name>
<dbReference type="GO" id="GO:0003677">
    <property type="term" value="F:DNA binding"/>
    <property type="evidence" value="ECO:0007669"/>
    <property type="project" value="UniProtKB-KW"/>
</dbReference>
<accession>A0A450UGS1</accession>
<dbReference type="Gene3D" id="1.10.486.10">
    <property type="entry name" value="PCRA, domain 4"/>
    <property type="match status" value="1"/>
</dbReference>
<feature type="binding site" evidence="12">
    <location>
        <begin position="22"/>
        <end position="29"/>
    </location>
    <ligand>
        <name>ATP</name>
        <dbReference type="ChEBI" id="CHEBI:30616"/>
    </ligand>
</feature>